<proteinExistence type="predicted"/>
<reference evidence="1 2" key="1">
    <citation type="submission" date="2019-05" db="EMBL/GenBank/DDBJ databases">
        <title>Another draft genome of Portunus trituberculatus and its Hox gene families provides insights of decapod evolution.</title>
        <authorList>
            <person name="Jeong J.-H."/>
            <person name="Song I."/>
            <person name="Kim S."/>
            <person name="Choi T."/>
            <person name="Kim D."/>
            <person name="Ryu S."/>
            <person name="Kim W."/>
        </authorList>
    </citation>
    <scope>NUCLEOTIDE SEQUENCE [LARGE SCALE GENOMIC DNA]</scope>
    <source>
        <tissue evidence="1">Muscle</tissue>
    </source>
</reference>
<gene>
    <name evidence="1" type="ORF">E2C01_069611</name>
</gene>
<evidence type="ECO:0000313" key="1">
    <source>
        <dbReference type="EMBL" id="MPC75227.1"/>
    </source>
</evidence>
<comment type="caution">
    <text evidence="1">The sequence shown here is derived from an EMBL/GenBank/DDBJ whole genome shotgun (WGS) entry which is preliminary data.</text>
</comment>
<organism evidence="1 2">
    <name type="scientific">Portunus trituberculatus</name>
    <name type="common">Swimming crab</name>
    <name type="synonym">Neptunus trituberculatus</name>
    <dbReference type="NCBI Taxonomy" id="210409"/>
    <lineage>
        <taxon>Eukaryota</taxon>
        <taxon>Metazoa</taxon>
        <taxon>Ecdysozoa</taxon>
        <taxon>Arthropoda</taxon>
        <taxon>Crustacea</taxon>
        <taxon>Multicrustacea</taxon>
        <taxon>Malacostraca</taxon>
        <taxon>Eumalacostraca</taxon>
        <taxon>Eucarida</taxon>
        <taxon>Decapoda</taxon>
        <taxon>Pleocyemata</taxon>
        <taxon>Brachyura</taxon>
        <taxon>Eubrachyura</taxon>
        <taxon>Portunoidea</taxon>
        <taxon>Portunidae</taxon>
        <taxon>Portuninae</taxon>
        <taxon>Portunus</taxon>
    </lineage>
</organism>
<keyword evidence="2" id="KW-1185">Reference proteome</keyword>
<dbReference type="EMBL" id="VSRR010040634">
    <property type="protein sequence ID" value="MPC75227.1"/>
    <property type="molecule type" value="Genomic_DNA"/>
</dbReference>
<sequence>MHPDFSARLVLRVTRQLHFTANLNPANPCVNLHPRSGIVRALHHCSFLSYFLFTSPLAVTSKHSTLRFTSPFQTLHVLFVNMFLNPFSHSTSLLCHASLPSQPILISTFFAVCPRYISPPISSPLHHSCPCCRAFNCRLLPLRPPSLFNLFLGSSHDLLLIRGRQAVGGEQSWKCERVEL</sequence>
<accession>A0A5B7I197</accession>
<dbReference type="AlphaFoldDB" id="A0A5B7I197"/>
<protein>
    <submittedName>
        <fullName evidence="1">Uncharacterized protein</fullName>
    </submittedName>
</protein>
<evidence type="ECO:0000313" key="2">
    <source>
        <dbReference type="Proteomes" id="UP000324222"/>
    </source>
</evidence>
<name>A0A5B7I197_PORTR</name>
<dbReference type="Proteomes" id="UP000324222">
    <property type="component" value="Unassembled WGS sequence"/>
</dbReference>